<comment type="similarity">
    <text evidence="2">Belongs to the methyl-accepting chemotaxis (MCP) protein family.</text>
</comment>
<dbReference type="GO" id="GO:0004888">
    <property type="term" value="F:transmembrane signaling receptor activity"/>
    <property type="evidence" value="ECO:0007669"/>
    <property type="project" value="InterPro"/>
</dbReference>
<dbReference type="GO" id="GO:0007165">
    <property type="term" value="P:signal transduction"/>
    <property type="evidence" value="ECO:0007669"/>
    <property type="project" value="UniProtKB-KW"/>
</dbReference>
<dbReference type="PANTHER" id="PTHR32089">
    <property type="entry name" value="METHYL-ACCEPTING CHEMOTAXIS PROTEIN MCPB"/>
    <property type="match status" value="1"/>
</dbReference>
<dbReference type="AlphaFoldDB" id="A0A645BCW3"/>
<dbReference type="PANTHER" id="PTHR32089:SF112">
    <property type="entry name" value="LYSOZYME-LIKE PROTEIN-RELATED"/>
    <property type="match status" value="1"/>
</dbReference>
<dbReference type="PROSITE" id="PS50111">
    <property type="entry name" value="CHEMOTAXIS_TRANSDUC_2"/>
    <property type="match status" value="1"/>
</dbReference>
<comment type="caution">
    <text evidence="4">The sequence shown here is derived from an EMBL/GenBank/DDBJ whole genome shotgun (WGS) entry which is preliminary data.</text>
</comment>
<dbReference type="InterPro" id="IPR004090">
    <property type="entry name" value="Chemotax_Me-accpt_rcpt"/>
</dbReference>
<evidence type="ECO:0000259" key="3">
    <source>
        <dbReference type="PROSITE" id="PS50111"/>
    </source>
</evidence>
<protein>
    <submittedName>
        <fullName evidence="4">Methyl-accepting chemotaxis protein 3</fullName>
    </submittedName>
</protein>
<name>A0A645BCW3_9ZZZZ</name>
<dbReference type="InterPro" id="IPR004089">
    <property type="entry name" value="MCPsignal_dom"/>
</dbReference>
<dbReference type="Pfam" id="PF00015">
    <property type="entry name" value="MCPsignal"/>
    <property type="match status" value="1"/>
</dbReference>
<dbReference type="EMBL" id="VSSQ01017346">
    <property type="protein sequence ID" value="MPM59544.1"/>
    <property type="molecule type" value="Genomic_DNA"/>
</dbReference>
<proteinExistence type="inferred from homology"/>
<keyword evidence="1" id="KW-0807">Transducer</keyword>
<sequence>MIENISQQTNLLALNAAIEAARAGDVGRGFAVVADEIRKLAEDSSKATKNIAELIDKVDDVIQNAVEQTKSNTVKIEESAGHINSAGGTFEKIYASVQETNTIIQSIIKDINNINEFAQEVASATEEQSASSEEILATAENVNEMSEKVASGSNEVASSAENLANRAIELQKAVSKFKI</sequence>
<dbReference type="PRINTS" id="PR00260">
    <property type="entry name" value="CHEMTRNSDUCR"/>
</dbReference>
<dbReference type="SMART" id="SM00283">
    <property type="entry name" value="MA"/>
    <property type="match status" value="1"/>
</dbReference>
<organism evidence="4">
    <name type="scientific">bioreactor metagenome</name>
    <dbReference type="NCBI Taxonomy" id="1076179"/>
    <lineage>
        <taxon>unclassified sequences</taxon>
        <taxon>metagenomes</taxon>
        <taxon>ecological metagenomes</taxon>
    </lineage>
</organism>
<evidence type="ECO:0000313" key="4">
    <source>
        <dbReference type="EMBL" id="MPM59544.1"/>
    </source>
</evidence>
<gene>
    <name evidence="4" type="primary">mcp3</name>
    <name evidence="4" type="ORF">SDC9_106388</name>
</gene>
<dbReference type="GO" id="GO:0016020">
    <property type="term" value="C:membrane"/>
    <property type="evidence" value="ECO:0007669"/>
    <property type="project" value="InterPro"/>
</dbReference>
<evidence type="ECO:0000256" key="1">
    <source>
        <dbReference type="ARBA" id="ARBA00023224"/>
    </source>
</evidence>
<dbReference type="GO" id="GO:0006935">
    <property type="term" value="P:chemotaxis"/>
    <property type="evidence" value="ECO:0007669"/>
    <property type="project" value="InterPro"/>
</dbReference>
<reference evidence="4" key="1">
    <citation type="submission" date="2019-08" db="EMBL/GenBank/DDBJ databases">
        <authorList>
            <person name="Kucharzyk K."/>
            <person name="Murdoch R.W."/>
            <person name="Higgins S."/>
            <person name="Loffler F."/>
        </authorList>
    </citation>
    <scope>NUCLEOTIDE SEQUENCE</scope>
</reference>
<accession>A0A645BCW3</accession>
<evidence type="ECO:0000256" key="2">
    <source>
        <dbReference type="ARBA" id="ARBA00029447"/>
    </source>
</evidence>
<dbReference type="Gene3D" id="1.10.287.950">
    <property type="entry name" value="Methyl-accepting chemotaxis protein"/>
    <property type="match status" value="1"/>
</dbReference>
<dbReference type="SUPFAM" id="SSF58104">
    <property type="entry name" value="Methyl-accepting chemotaxis protein (MCP) signaling domain"/>
    <property type="match status" value="1"/>
</dbReference>
<feature type="domain" description="Methyl-accepting transducer" evidence="3">
    <location>
        <begin position="1"/>
        <end position="143"/>
    </location>
</feature>